<comment type="caution">
    <text evidence="5">The sequence shown here is derived from an EMBL/GenBank/DDBJ whole genome shotgun (WGS) entry which is preliminary data.</text>
</comment>
<keyword evidence="1" id="KW-0808">Transferase</keyword>
<dbReference type="SUPFAM" id="SSF53756">
    <property type="entry name" value="UDP-Glycosyltransferase/glycogen phosphorylase"/>
    <property type="match status" value="1"/>
</dbReference>
<dbReference type="InterPro" id="IPR050426">
    <property type="entry name" value="Glycosyltransferase_28"/>
</dbReference>
<organism evidence="5 6">
    <name type="scientific">Diaporthe australafricana</name>
    <dbReference type="NCBI Taxonomy" id="127596"/>
    <lineage>
        <taxon>Eukaryota</taxon>
        <taxon>Fungi</taxon>
        <taxon>Dikarya</taxon>
        <taxon>Ascomycota</taxon>
        <taxon>Pezizomycotina</taxon>
        <taxon>Sordariomycetes</taxon>
        <taxon>Sordariomycetidae</taxon>
        <taxon>Diaporthales</taxon>
        <taxon>Diaporthaceae</taxon>
        <taxon>Diaporthe</taxon>
    </lineage>
</organism>
<sequence>MYDRPCVTYPSGGRSRLGRTADRKTTVNSSKRKVLYGRVNIDYDSKLVRTLSVLYSSRKPKPEEPDEEKLVPDYASVAPSSITHKRWALKLNIVIQVVGSRGDVQPFIALGNELQRHGHRVRLATHDVFEEFVRDSGLEFYPIGGDPAQLMAYMVKNPGLIPSMKTVAAGEIQRKRDMVGEMLEKFWWSCSHPDPQTGDPFVADAIIANPPSFAHIHCAQALGIPVHLMFTMPWTSTSAFPHPLANLHNAGEDHSAANYISYGVVEWLTWQGLGDLINKWRKRIDLEEIAMFDGPLLAESLKVPFTYCWSPALVAKPADWPSHIDVCGFFFRDIPKYSPPPDLERFLAAGLPPVYIGFGSIVLDDPAKMIRTILDAVEAAGVRAIISKGWSELAGADIEHVYWIGDCPHEWLFQHVAAVVHHGGAGTTACGLKNGKPTLIVPFFGDQPFWGQMVANAKAGPDPIPHRELTSDNLAKAIDYCLTPQAAHAAAAIAASMASEMGVQAAVRSFHQNLPLSQMQCDLVPGEPATWAYHKGEKRLKLSKIAASIALSKGLVDLKRLKMYQSNPIIIDTTRWDPVTGGASAVMATTVDLTGSITGIFTKPVSEYQEEKRRREIAKKDAETIRRSSFDHKEGRPSHSSNGSRSVSSRGRASNGQGTLTSQKQQSMAVKVMGSSAKSIGGFVPTALKGMMVDIPLAMTEGMRAVPKHLGDDPRDHGPVTDAKSGAVVAGKTFAWGFVDGLSDLVVQPYKGAKKGGAIGAFKGIGKGVVGLTMKTGAGMFGLFAYPSAGIAKSLRSAVHRGTGRMIMEERIIEGAWILESPRGAEVDARAIISNF</sequence>
<keyword evidence="6" id="KW-1185">Reference proteome</keyword>
<feature type="domain" description="Erythromycin biosynthesis protein CIII-like C-terminal" evidence="4">
    <location>
        <begin position="405"/>
        <end position="500"/>
    </location>
</feature>
<dbReference type="EMBL" id="JAWRVE010000001">
    <property type="protein sequence ID" value="KAL1884035.1"/>
    <property type="molecule type" value="Genomic_DNA"/>
</dbReference>
<feature type="compositionally biased region" description="Low complexity" evidence="2">
    <location>
        <begin position="638"/>
        <end position="656"/>
    </location>
</feature>
<protein>
    <recommendedName>
        <fullName evidence="7">Glycosyltransferase family 28 N-terminal domain-containing protein</fullName>
    </recommendedName>
</protein>
<proteinExistence type="predicted"/>
<dbReference type="PANTHER" id="PTHR48050:SF27">
    <property type="entry name" value="GLUCOSYLTRANSFERASE, PUTATIVE (AFU_ORTHOLOGUE AFUA_7G04880)-RELATED"/>
    <property type="match status" value="1"/>
</dbReference>
<dbReference type="CDD" id="cd03784">
    <property type="entry name" value="GT1_Gtf-like"/>
    <property type="match status" value="1"/>
</dbReference>
<feature type="domain" description="Glycosyltransferase family 28 N-terminal" evidence="3">
    <location>
        <begin position="93"/>
        <end position="241"/>
    </location>
</feature>
<evidence type="ECO:0000256" key="2">
    <source>
        <dbReference type="SAM" id="MobiDB-lite"/>
    </source>
</evidence>
<evidence type="ECO:0000313" key="6">
    <source>
        <dbReference type="Proteomes" id="UP001583177"/>
    </source>
</evidence>
<dbReference type="InterPro" id="IPR004276">
    <property type="entry name" value="GlycoTrans_28_N"/>
</dbReference>
<feature type="region of interest" description="Disordered" evidence="2">
    <location>
        <begin position="608"/>
        <end position="670"/>
    </location>
</feature>
<evidence type="ECO:0000313" key="5">
    <source>
        <dbReference type="EMBL" id="KAL1884035.1"/>
    </source>
</evidence>
<dbReference type="Pfam" id="PF03033">
    <property type="entry name" value="Glyco_transf_28"/>
    <property type="match status" value="1"/>
</dbReference>
<reference evidence="5 6" key="1">
    <citation type="journal article" date="2024" name="IMA Fungus">
        <title>IMA Genome - F19 : A genome assembly and annotation guide to empower mycologists, including annotated draft genome sequences of Ceratocystis pirilliformis, Diaporthe australafricana, Fusarium ophioides, Paecilomyces lecythidis, and Sporothrix stenoceras.</title>
        <authorList>
            <person name="Aylward J."/>
            <person name="Wilson A.M."/>
            <person name="Visagie C.M."/>
            <person name="Spraker J."/>
            <person name="Barnes I."/>
            <person name="Buitendag C."/>
            <person name="Ceriani C."/>
            <person name="Del Mar Angel L."/>
            <person name="du Plessis D."/>
            <person name="Fuchs T."/>
            <person name="Gasser K."/>
            <person name="Kramer D."/>
            <person name="Li W."/>
            <person name="Munsamy K."/>
            <person name="Piso A."/>
            <person name="Price J.L."/>
            <person name="Sonnekus B."/>
            <person name="Thomas C."/>
            <person name="van der Nest A."/>
            <person name="van Dijk A."/>
            <person name="van Heerden A."/>
            <person name="van Vuuren N."/>
            <person name="Yilmaz N."/>
            <person name="Duong T.A."/>
            <person name="van der Merwe N.A."/>
            <person name="Wingfield M.J."/>
            <person name="Wingfield B.D."/>
        </authorList>
    </citation>
    <scope>NUCLEOTIDE SEQUENCE [LARGE SCALE GENOMIC DNA]</scope>
    <source>
        <strain evidence="5 6">CMW 18300</strain>
    </source>
</reference>
<dbReference type="Pfam" id="PF06722">
    <property type="entry name" value="EryCIII-like_C"/>
    <property type="match status" value="1"/>
</dbReference>
<dbReference type="Gene3D" id="3.40.50.2000">
    <property type="entry name" value="Glycogen Phosphorylase B"/>
    <property type="match status" value="2"/>
</dbReference>
<accession>A0ABR3Y6W4</accession>
<feature type="compositionally biased region" description="Polar residues" evidence="2">
    <location>
        <begin position="657"/>
        <end position="668"/>
    </location>
</feature>
<evidence type="ECO:0000256" key="1">
    <source>
        <dbReference type="ARBA" id="ARBA00022679"/>
    </source>
</evidence>
<evidence type="ECO:0000259" key="4">
    <source>
        <dbReference type="Pfam" id="PF06722"/>
    </source>
</evidence>
<gene>
    <name evidence="5" type="ORF">Daus18300_000144</name>
</gene>
<feature type="compositionally biased region" description="Basic and acidic residues" evidence="2">
    <location>
        <begin position="609"/>
        <end position="637"/>
    </location>
</feature>
<dbReference type="InterPro" id="IPR002213">
    <property type="entry name" value="UDP_glucos_trans"/>
</dbReference>
<dbReference type="PANTHER" id="PTHR48050">
    <property type="entry name" value="STEROL 3-BETA-GLUCOSYLTRANSFERASE"/>
    <property type="match status" value="1"/>
</dbReference>
<dbReference type="Proteomes" id="UP001583177">
    <property type="component" value="Unassembled WGS sequence"/>
</dbReference>
<name>A0ABR3Y6W4_9PEZI</name>
<evidence type="ECO:0000259" key="3">
    <source>
        <dbReference type="Pfam" id="PF03033"/>
    </source>
</evidence>
<dbReference type="InterPro" id="IPR010610">
    <property type="entry name" value="EryCIII-like_C"/>
</dbReference>
<evidence type="ECO:0008006" key="7">
    <source>
        <dbReference type="Google" id="ProtNLM"/>
    </source>
</evidence>